<accession>B0E0G6</accession>
<dbReference type="OrthoDB" id="164951at2759"/>
<dbReference type="Proteomes" id="UP000001194">
    <property type="component" value="Unassembled WGS sequence"/>
</dbReference>
<name>B0E0G6_LACBS</name>
<proteinExistence type="predicted"/>
<dbReference type="AlphaFoldDB" id="B0E0G6"/>
<dbReference type="STRING" id="486041.B0E0G6"/>
<dbReference type="HOGENOM" id="CLU_1396555_0_0_1"/>
<evidence type="ECO:0000313" key="2">
    <source>
        <dbReference type="Proteomes" id="UP000001194"/>
    </source>
</evidence>
<dbReference type="InParanoid" id="B0E0G6"/>
<reference evidence="1 2" key="1">
    <citation type="journal article" date="2008" name="Nature">
        <title>The genome of Laccaria bicolor provides insights into mycorrhizal symbiosis.</title>
        <authorList>
            <person name="Martin F."/>
            <person name="Aerts A."/>
            <person name="Ahren D."/>
            <person name="Brun A."/>
            <person name="Danchin E.G.J."/>
            <person name="Duchaussoy F."/>
            <person name="Gibon J."/>
            <person name="Kohler A."/>
            <person name="Lindquist E."/>
            <person name="Pereda V."/>
            <person name="Salamov A."/>
            <person name="Shapiro H.J."/>
            <person name="Wuyts J."/>
            <person name="Blaudez D."/>
            <person name="Buee M."/>
            <person name="Brokstein P."/>
            <person name="Canbaeck B."/>
            <person name="Cohen D."/>
            <person name="Courty P.E."/>
            <person name="Coutinho P.M."/>
            <person name="Delaruelle C."/>
            <person name="Detter J.C."/>
            <person name="Deveau A."/>
            <person name="DiFazio S."/>
            <person name="Duplessis S."/>
            <person name="Fraissinet-Tachet L."/>
            <person name="Lucic E."/>
            <person name="Frey-Klett P."/>
            <person name="Fourrey C."/>
            <person name="Feussner I."/>
            <person name="Gay G."/>
            <person name="Grimwood J."/>
            <person name="Hoegger P.J."/>
            <person name="Jain P."/>
            <person name="Kilaru S."/>
            <person name="Labbe J."/>
            <person name="Lin Y.C."/>
            <person name="Legue V."/>
            <person name="Le Tacon F."/>
            <person name="Marmeisse R."/>
            <person name="Melayah D."/>
            <person name="Montanini B."/>
            <person name="Muratet M."/>
            <person name="Nehls U."/>
            <person name="Niculita-Hirzel H."/>
            <person name="Oudot-Le Secq M.P."/>
            <person name="Peter M."/>
            <person name="Quesneville H."/>
            <person name="Rajashekar B."/>
            <person name="Reich M."/>
            <person name="Rouhier N."/>
            <person name="Schmutz J."/>
            <person name="Yin T."/>
            <person name="Chalot M."/>
            <person name="Henrissat B."/>
            <person name="Kuees U."/>
            <person name="Lucas S."/>
            <person name="Van de Peer Y."/>
            <person name="Podila G.K."/>
            <person name="Polle A."/>
            <person name="Pukkila P.J."/>
            <person name="Richardson P.M."/>
            <person name="Rouze P."/>
            <person name="Sanders I.R."/>
            <person name="Stajich J.E."/>
            <person name="Tunlid A."/>
            <person name="Tuskan G."/>
            <person name="Grigoriev I.V."/>
        </authorList>
    </citation>
    <scope>NUCLEOTIDE SEQUENCE [LARGE SCALE GENOMIC DNA]</scope>
    <source>
        <strain evidence="2">S238N-H82 / ATCC MYA-4686</strain>
    </source>
</reference>
<dbReference type="RefSeq" id="XP_001889661.1">
    <property type="nucleotide sequence ID" value="XM_001889626.1"/>
</dbReference>
<evidence type="ECO:0000313" key="1">
    <source>
        <dbReference type="EMBL" id="EDQ99684.1"/>
    </source>
</evidence>
<gene>
    <name evidence="1" type="ORF">LACBIDRAFT_316219</name>
</gene>
<protein>
    <submittedName>
        <fullName evidence="1">Predicted protein</fullName>
    </submittedName>
</protein>
<sequence length="195" mass="21725">MFDEMRGLINAWPVMPSSTQYPPGMPSATPQTPFVSPSTATFNHQTNGFQSAAINHGPAMYPLQNSSLMNATSAGVGLPIPIEPSAVVPDISRKLGAKAWKQVVRDWEFPDPGRKHFTVLKNWKHEWHASSRQSQLWGQRRTIALEFILEFGQDEDLFKHAYPEHESGITALLQAIRAKGQAEGKILTHKRGKVD</sequence>
<dbReference type="EMBL" id="DS547160">
    <property type="protein sequence ID" value="EDQ99684.1"/>
    <property type="molecule type" value="Genomic_DNA"/>
</dbReference>
<dbReference type="KEGG" id="lbc:LACBIDRAFT_316219"/>
<dbReference type="GeneID" id="6085305"/>
<keyword evidence="2" id="KW-1185">Reference proteome</keyword>
<organism evidence="2">
    <name type="scientific">Laccaria bicolor (strain S238N-H82 / ATCC MYA-4686)</name>
    <name type="common">Bicoloured deceiver</name>
    <name type="synonym">Laccaria laccata var. bicolor</name>
    <dbReference type="NCBI Taxonomy" id="486041"/>
    <lineage>
        <taxon>Eukaryota</taxon>
        <taxon>Fungi</taxon>
        <taxon>Dikarya</taxon>
        <taxon>Basidiomycota</taxon>
        <taxon>Agaricomycotina</taxon>
        <taxon>Agaricomycetes</taxon>
        <taxon>Agaricomycetidae</taxon>
        <taxon>Agaricales</taxon>
        <taxon>Agaricineae</taxon>
        <taxon>Hydnangiaceae</taxon>
        <taxon>Laccaria</taxon>
    </lineage>
</organism>